<feature type="domain" description="Amidase" evidence="3">
    <location>
        <begin position="20"/>
        <end position="471"/>
    </location>
</feature>
<dbReference type="InterPro" id="IPR023631">
    <property type="entry name" value="Amidase_dom"/>
</dbReference>
<keyword evidence="4" id="KW-0378">Hydrolase</keyword>
<dbReference type="PANTHER" id="PTHR11895">
    <property type="entry name" value="TRANSAMIDASE"/>
    <property type="match status" value="1"/>
</dbReference>
<dbReference type="SUPFAM" id="SSF75304">
    <property type="entry name" value="Amidase signature (AS) enzymes"/>
    <property type="match status" value="1"/>
</dbReference>
<organism evidence="4 5">
    <name type="scientific">Shouchella xiaoxiensis</name>
    <dbReference type="NCBI Taxonomy" id="766895"/>
    <lineage>
        <taxon>Bacteria</taxon>
        <taxon>Bacillati</taxon>
        <taxon>Bacillota</taxon>
        <taxon>Bacilli</taxon>
        <taxon>Bacillales</taxon>
        <taxon>Bacillaceae</taxon>
        <taxon>Shouchella</taxon>
    </lineage>
</organism>
<comment type="similarity">
    <text evidence="1">Belongs to the amidase family.</text>
</comment>
<evidence type="ECO:0000256" key="2">
    <source>
        <dbReference type="SAM" id="MobiDB-lite"/>
    </source>
</evidence>
<keyword evidence="5" id="KW-1185">Reference proteome</keyword>
<dbReference type="InterPro" id="IPR000120">
    <property type="entry name" value="Amidase"/>
</dbReference>
<comment type="caution">
    <text evidence="4">The sequence shown here is derived from an EMBL/GenBank/DDBJ whole genome shotgun (WGS) entry which is preliminary data.</text>
</comment>
<gene>
    <name evidence="4" type="ORF">JOC54_001854</name>
</gene>
<dbReference type="InterPro" id="IPR036928">
    <property type="entry name" value="AS_sf"/>
</dbReference>
<dbReference type="PROSITE" id="PS00571">
    <property type="entry name" value="AMIDASES"/>
    <property type="match status" value="1"/>
</dbReference>
<accession>A0ABS2SSU0</accession>
<evidence type="ECO:0000313" key="4">
    <source>
        <dbReference type="EMBL" id="MBM7838598.1"/>
    </source>
</evidence>
<evidence type="ECO:0000313" key="5">
    <source>
        <dbReference type="Proteomes" id="UP001179280"/>
    </source>
</evidence>
<dbReference type="Pfam" id="PF01425">
    <property type="entry name" value="Amidase"/>
    <property type="match status" value="1"/>
</dbReference>
<sequence length="487" mass="52752">MYFRDYKTFDGIGLAELVLKREVSHGDLLEACFEGMKQEASLNAVISTREKETHQETMVEKGPFLGVPFLLKNSSQSIKGDVLTSGSKLFNEAKAGVTSHYTSRLQQAGFKMAGYTNAPEFGLKNITEPKLHGPTRNPHNQAHSPGGSSGGAAAAVASGIVPIAGASDGGGSIRIPASFTGLVGLKPTRGRTPVGPGAGRQWQGAAIDFVLTRSVRDCARSLDVLQVYQPEAAFHTPLYEHGYEQSLHKKSKKWRIAYSLESPVGTPVSGIAKKAVMKTVSLLEQLGHQVEEATPTIDGIELMKQYYLMNAGEMASLRDRLERGFNRQLHADDFETESWVLAECGKEVRASAYAQSLTAWDQAAAKAIEFHNIYDLYLTPATAQTAPLVGELTPSSEQEQALKEAVLKGTVIDKLDLVYEMFLPSLTYTPFTQLANLTGQPAISLPVMVSEAGLPIGVQAMATKGCEHLLLQLARLLEESELWCGAR</sequence>
<dbReference type="InterPro" id="IPR020556">
    <property type="entry name" value="Amidase_CS"/>
</dbReference>
<feature type="region of interest" description="Disordered" evidence="2">
    <location>
        <begin position="128"/>
        <end position="153"/>
    </location>
</feature>
<reference evidence="4" key="1">
    <citation type="submission" date="2021-01" db="EMBL/GenBank/DDBJ databases">
        <title>Genomic Encyclopedia of Type Strains, Phase IV (KMG-IV): sequencing the most valuable type-strain genomes for metagenomic binning, comparative biology and taxonomic classification.</title>
        <authorList>
            <person name="Goeker M."/>
        </authorList>
    </citation>
    <scope>NUCLEOTIDE SEQUENCE</scope>
    <source>
        <strain evidence="4">DSM 21943</strain>
    </source>
</reference>
<evidence type="ECO:0000259" key="3">
    <source>
        <dbReference type="Pfam" id="PF01425"/>
    </source>
</evidence>
<dbReference type="RefSeq" id="WP_204465808.1">
    <property type="nucleotide sequence ID" value="NZ_JAFBCV010000004.1"/>
</dbReference>
<evidence type="ECO:0000256" key="1">
    <source>
        <dbReference type="ARBA" id="ARBA00009199"/>
    </source>
</evidence>
<dbReference type="EMBL" id="JAFBCV010000004">
    <property type="protein sequence ID" value="MBM7838598.1"/>
    <property type="molecule type" value="Genomic_DNA"/>
</dbReference>
<proteinExistence type="inferred from homology"/>
<protein>
    <submittedName>
        <fullName evidence="4">Amidase</fullName>
        <ecNumber evidence="4">3.5.1.4</ecNumber>
    </submittedName>
</protein>
<dbReference type="EC" id="3.5.1.4" evidence="4"/>
<dbReference type="Gene3D" id="3.90.1300.10">
    <property type="entry name" value="Amidase signature (AS) domain"/>
    <property type="match status" value="1"/>
</dbReference>
<dbReference type="Proteomes" id="UP001179280">
    <property type="component" value="Unassembled WGS sequence"/>
</dbReference>
<dbReference type="PANTHER" id="PTHR11895:SF7">
    <property type="entry name" value="GLUTAMYL-TRNA(GLN) AMIDOTRANSFERASE SUBUNIT A, MITOCHONDRIAL"/>
    <property type="match status" value="1"/>
</dbReference>
<dbReference type="GO" id="GO:0004040">
    <property type="term" value="F:amidase activity"/>
    <property type="evidence" value="ECO:0007669"/>
    <property type="project" value="UniProtKB-EC"/>
</dbReference>
<name>A0ABS2SSU0_9BACI</name>